<evidence type="ECO:0000313" key="1">
    <source>
        <dbReference type="EMBL" id="QIW98050.1"/>
    </source>
</evidence>
<name>A0A6H0XTQ1_9PEZI</name>
<reference evidence="1 2" key="1">
    <citation type="journal article" date="2016" name="Sci. Rep.">
        <title>Peltaster fructicola genome reveals evolution from an invasive phytopathogen to an ectophytic parasite.</title>
        <authorList>
            <person name="Xu C."/>
            <person name="Chen H."/>
            <person name="Gleason M.L."/>
            <person name="Xu J.R."/>
            <person name="Liu H."/>
            <person name="Zhang R."/>
            <person name="Sun G."/>
        </authorList>
    </citation>
    <scope>NUCLEOTIDE SEQUENCE [LARGE SCALE GENOMIC DNA]</scope>
    <source>
        <strain evidence="1 2">LNHT1506</strain>
    </source>
</reference>
<dbReference type="Proteomes" id="UP000503462">
    <property type="component" value="Chromosome 2"/>
</dbReference>
<evidence type="ECO:0008006" key="3">
    <source>
        <dbReference type="Google" id="ProtNLM"/>
    </source>
</evidence>
<sequence length="243" mass="27602">MSVTTPDQTDVVQLFDDIETQFPSATLGSDKWYILLLCSLSAGGHPELAADLYSHLLARAEYKTSDARKALVRRFREALMKLVSVVGVPKPLESIFCIAEVEKDEDKDYTFTREEWQSGPANQARGRAWLDQIYKSNHAATERTLAAHKDFEWLSIEITYGLYLSDHSIIGPVETELVVISGIMMQNLKRETGWHLRGMRRIGISYDDVEIIQRCIEKVASFCGLQLTRVPRVKDIEHEVADK</sequence>
<protein>
    <recommendedName>
        <fullName evidence="3">Carboxymuconolactone decarboxylase-like domain-containing protein</fullName>
    </recommendedName>
</protein>
<dbReference type="Gene3D" id="1.20.1290.10">
    <property type="entry name" value="AhpD-like"/>
    <property type="match status" value="1"/>
</dbReference>
<dbReference type="PANTHER" id="PTHR28180">
    <property type="entry name" value="CONSERVED MITOCHONDRIAL PROTEIN-RELATED"/>
    <property type="match status" value="1"/>
</dbReference>
<dbReference type="SUPFAM" id="SSF69118">
    <property type="entry name" value="AhpD-like"/>
    <property type="match status" value="1"/>
</dbReference>
<dbReference type="AlphaFoldDB" id="A0A6H0XTQ1"/>
<dbReference type="OrthoDB" id="5537330at2759"/>
<accession>A0A6H0XTQ1</accession>
<dbReference type="PANTHER" id="PTHR28180:SF5">
    <property type="entry name" value="DNA POLYMERASE ALPHA SUBUNIT B"/>
    <property type="match status" value="1"/>
</dbReference>
<gene>
    <name evidence="1" type="ORF">AMS68_003568</name>
</gene>
<dbReference type="EMBL" id="CP051140">
    <property type="protein sequence ID" value="QIW98050.1"/>
    <property type="molecule type" value="Genomic_DNA"/>
</dbReference>
<organism evidence="1 2">
    <name type="scientific">Peltaster fructicola</name>
    <dbReference type="NCBI Taxonomy" id="286661"/>
    <lineage>
        <taxon>Eukaryota</taxon>
        <taxon>Fungi</taxon>
        <taxon>Dikarya</taxon>
        <taxon>Ascomycota</taxon>
        <taxon>Pezizomycotina</taxon>
        <taxon>Dothideomycetes</taxon>
        <taxon>Dothideomycetes incertae sedis</taxon>
        <taxon>Peltaster</taxon>
    </lineage>
</organism>
<dbReference type="InterPro" id="IPR052999">
    <property type="entry name" value="PTS1_Protein"/>
</dbReference>
<evidence type="ECO:0000313" key="2">
    <source>
        <dbReference type="Proteomes" id="UP000503462"/>
    </source>
</evidence>
<proteinExistence type="predicted"/>
<dbReference type="InterPro" id="IPR029032">
    <property type="entry name" value="AhpD-like"/>
</dbReference>
<keyword evidence="2" id="KW-1185">Reference proteome</keyword>